<reference evidence="2 3" key="1">
    <citation type="submission" date="2018-08" db="EMBL/GenBank/DDBJ databases">
        <title>Bacillus chawlae sp. nov., Bacillus glennii sp. nov., and Bacillus saganii sp. nov. Isolated from the Vehicle Assembly Building at Kennedy Space Center where the Viking Spacecraft were Assembled.</title>
        <authorList>
            <person name="Seuylemezian A."/>
            <person name="Vaishampayan P."/>
        </authorList>
    </citation>
    <scope>NUCLEOTIDE SEQUENCE [LARGE SCALE GENOMIC DNA]</scope>
    <source>
        <strain evidence="2 3">V47-23a</strain>
    </source>
</reference>
<feature type="transmembrane region" description="Helical" evidence="1">
    <location>
        <begin position="75"/>
        <end position="97"/>
    </location>
</feature>
<dbReference type="EMBL" id="QVTE01000003">
    <property type="protein sequence ID" value="RFU71511.1"/>
    <property type="molecule type" value="Genomic_DNA"/>
</dbReference>
<gene>
    <name evidence="2" type="ORF">D0469_01345</name>
</gene>
<dbReference type="Proteomes" id="UP000264541">
    <property type="component" value="Unassembled WGS sequence"/>
</dbReference>
<keyword evidence="1" id="KW-0812">Transmembrane</keyword>
<name>A0A372LTG9_9BACI</name>
<comment type="caution">
    <text evidence="2">The sequence shown here is derived from an EMBL/GenBank/DDBJ whole genome shotgun (WGS) entry which is preliminary data.</text>
</comment>
<dbReference type="OrthoDB" id="1751619at2"/>
<sequence length="272" mass="30944">MNRFLKLVNFEINRASKLFASLLAIVAVSQFAGVVVRSKSYVSEASRVMREQSITQAEFLSSHGTISFSQIITSLWFLGPIALSAALLILYIFLIWYRDWFGKNTFIYRLLMLPTERINIFFAKATAIVLLVLGLIAFQLFLLPMQQTILESLVPAEFLGYSDYHHALNSFWFLSLIIPHSFDQFLLSYGVGIMAVFLLFTAILFERSFRWKGIVIGILFIIFAGLLLMAPFFAEDMLYPTELLLLEGVLLILITALSIVISRFLLNKKVTV</sequence>
<proteinExistence type="predicted"/>
<feature type="transmembrane region" description="Helical" evidence="1">
    <location>
        <begin position="118"/>
        <end position="142"/>
    </location>
</feature>
<evidence type="ECO:0000313" key="2">
    <source>
        <dbReference type="EMBL" id="RFU71511.1"/>
    </source>
</evidence>
<feature type="transmembrane region" description="Helical" evidence="1">
    <location>
        <begin position="214"/>
        <end position="233"/>
    </location>
</feature>
<keyword evidence="1" id="KW-0472">Membrane</keyword>
<feature type="transmembrane region" description="Helical" evidence="1">
    <location>
        <begin position="186"/>
        <end position="205"/>
    </location>
</feature>
<evidence type="ECO:0000256" key="1">
    <source>
        <dbReference type="SAM" id="Phobius"/>
    </source>
</evidence>
<keyword evidence="3" id="KW-1185">Reference proteome</keyword>
<dbReference type="AlphaFoldDB" id="A0A372LTG9"/>
<accession>A0A372LTG9</accession>
<evidence type="ECO:0000313" key="3">
    <source>
        <dbReference type="Proteomes" id="UP000264541"/>
    </source>
</evidence>
<organism evidence="2 3">
    <name type="scientific">Peribacillus saganii</name>
    <dbReference type="NCBI Taxonomy" id="2303992"/>
    <lineage>
        <taxon>Bacteria</taxon>
        <taxon>Bacillati</taxon>
        <taxon>Bacillota</taxon>
        <taxon>Bacilli</taxon>
        <taxon>Bacillales</taxon>
        <taxon>Bacillaceae</taxon>
        <taxon>Peribacillus</taxon>
    </lineage>
</organism>
<keyword evidence="1" id="KW-1133">Transmembrane helix</keyword>
<protein>
    <submittedName>
        <fullName evidence="2">Uncharacterized protein</fullName>
    </submittedName>
</protein>
<dbReference type="RefSeq" id="WP_117324862.1">
    <property type="nucleotide sequence ID" value="NZ_QVTE01000003.1"/>
</dbReference>
<feature type="transmembrane region" description="Helical" evidence="1">
    <location>
        <begin position="245"/>
        <end position="266"/>
    </location>
</feature>